<evidence type="ECO:0000313" key="6">
    <source>
        <dbReference type="EMBL" id="QIT48570.1"/>
    </source>
</evidence>
<dbReference type="AlphaFoldDB" id="A0AAE6YEL6"/>
<dbReference type="GO" id="GO:0005829">
    <property type="term" value="C:cytosol"/>
    <property type="evidence" value="ECO:0007669"/>
    <property type="project" value="TreeGrafter"/>
</dbReference>
<proteinExistence type="predicted"/>
<evidence type="ECO:0000256" key="3">
    <source>
        <dbReference type="ARBA" id="ARBA00023163"/>
    </source>
</evidence>
<dbReference type="Gene3D" id="1.10.10.60">
    <property type="entry name" value="Homeodomain-like"/>
    <property type="match status" value="1"/>
</dbReference>
<evidence type="ECO:0000313" key="7">
    <source>
        <dbReference type="Proteomes" id="UP000190306"/>
    </source>
</evidence>
<evidence type="ECO:0000313" key="5">
    <source>
        <dbReference type="EMBL" id="OOQ48206.1"/>
    </source>
</evidence>
<dbReference type="Pfam" id="PF12833">
    <property type="entry name" value="HTH_18"/>
    <property type="match status" value="1"/>
</dbReference>
<dbReference type="GeneID" id="93959522"/>
<evidence type="ECO:0000256" key="1">
    <source>
        <dbReference type="ARBA" id="ARBA00023015"/>
    </source>
</evidence>
<dbReference type="PANTHER" id="PTHR47894">
    <property type="entry name" value="HTH-TYPE TRANSCRIPTIONAL REGULATOR GADX"/>
    <property type="match status" value="1"/>
</dbReference>
<gene>
    <name evidence="5" type="ORF">AFM16_37200</name>
    <name evidence="6" type="ORF">HCX60_37815</name>
</gene>
<dbReference type="SUPFAM" id="SSF46689">
    <property type="entry name" value="Homeodomain-like"/>
    <property type="match status" value="1"/>
</dbReference>
<dbReference type="PROSITE" id="PS01124">
    <property type="entry name" value="HTH_ARAC_FAMILY_2"/>
    <property type="match status" value="1"/>
</dbReference>
<dbReference type="GO" id="GO:0003700">
    <property type="term" value="F:DNA-binding transcription factor activity"/>
    <property type="evidence" value="ECO:0007669"/>
    <property type="project" value="InterPro"/>
</dbReference>
<evidence type="ECO:0000313" key="8">
    <source>
        <dbReference type="Proteomes" id="UP000502504"/>
    </source>
</evidence>
<accession>A0AAE6YEL6</accession>
<dbReference type="InterPro" id="IPR018060">
    <property type="entry name" value="HTH_AraC"/>
</dbReference>
<dbReference type="SMART" id="SM00342">
    <property type="entry name" value="HTH_ARAC"/>
    <property type="match status" value="1"/>
</dbReference>
<sequence length="344" mass="37678">MDWDQPRPPVSLLLMTQIAADHGVPAEACLAGTGVTPEALLDPGTEVTPRHDLAVARNLITLVPSGHPGLEMGSRFRLAEQGIYGFALLSSPTLRQAVDVGLRFLDLAFAMGTVEARTDRDGDLILSLDAPELPPTVRRFYVERDAASIMTIQRVIAPNLEAITRVEFAFPAPPEGDSVFRDVFGLEPLFDAEETVLVIDRAVVDAPLPGANPHTAAQTIEQCRRLLDSRRARTGVARRVRDELVAGIADPPSLDTVAAFLHMSGRTLRKRLTAEGTSYRILLDEVREHLAEELLLAGGLPVEAIAHRLGYVEVSSFSQAFRRWKGVGPREFRSTFRVQRLRGA</sequence>
<keyword evidence="7" id="KW-1185">Reference proteome</keyword>
<organism evidence="6 8">
    <name type="scientific">Streptomyces antibioticus</name>
    <dbReference type="NCBI Taxonomy" id="1890"/>
    <lineage>
        <taxon>Bacteria</taxon>
        <taxon>Bacillati</taxon>
        <taxon>Actinomycetota</taxon>
        <taxon>Actinomycetes</taxon>
        <taxon>Kitasatosporales</taxon>
        <taxon>Streptomycetaceae</taxon>
        <taxon>Streptomyces</taxon>
    </lineage>
</organism>
<dbReference type="GO" id="GO:0000976">
    <property type="term" value="F:transcription cis-regulatory region binding"/>
    <property type="evidence" value="ECO:0007669"/>
    <property type="project" value="TreeGrafter"/>
</dbReference>
<keyword evidence="1" id="KW-0805">Transcription regulation</keyword>
<name>A0AAE6YEL6_STRAT</name>
<protein>
    <submittedName>
        <fullName evidence="5 6">Transcriptional regulator</fullName>
    </submittedName>
</protein>
<dbReference type="Proteomes" id="UP000502504">
    <property type="component" value="Chromosome"/>
</dbReference>
<dbReference type="EMBL" id="LHQL01000014">
    <property type="protein sequence ID" value="OOQ48206.1"/>
    <property type="molecule type" value="Genomic_DNA"/>
</dbReference>
<keyword evidence="3" id="KW-0804">Transcription</keyword>
<evidence type="ECO:0000256" key="2">
    <source>
        <dbReference type="ARBA" id="ARBA00023125"/>
    </source>
</evidence>
<dbReference type="Pfam" id="PF12625">
    <property type="entry name" value="Arabinose_bd"/>
    <property type="match status" value="1"/>
</dbReference>
<dbReference type="PANTHER" id="PTHR47894:SF1">
    <property type="entry name" value="HTH-TYPE TRANSCRIPTIONAL REGULATOR VQSM"/>
    <property type="match status" value="1"/>
</dbReference>
<keyword evidence="2" id="KW-0238">DNA-binding</keyword>
<dbReference type="Proteomes" id="UP000190306">
    <property type="component" value="Chromosome"/>
</dbReference>
<evidence type="ECO:0000259" key="4">
    <source>
        <dbReference type="PROSITE" id="PS01124"/>
    </source>
</evidence>
<dbReference type="InterPro" id="IPR009057">
    <property type="entry name" value="Homeodomain-like_sf"/>
</dbReference>
<reference evidence="5 7" key="1">
    <citation type="submission" date="2015-07" db="EMBL/GenBank/DDBJ databases">
        <title>Draft Genome Sequence of Streptomyces antibioticus, IMRU 3720 reveals insights in the evolution of actinomycin biosynthetic gene clusters in Streptomyces.</title>
        <authorList>
            <person name="Crnovcic I."/>
            <person name="Ruckert C."/>
            <person name="Kalinowksi J."/>
            <person name="Keller U."/>
        </authorList>
    </citation>
    <scope>NUCLEOTIDE SEQUENCE [LARGE SCALE GENOMIC DNA]</scope>
    <source>
        <strain evidence="5 7">DSM 41481</strain>
    </source>
</reference>
<reference evidence="6 8" key="2">
    <citation type="submission" date="2020-03" db="EMBL/GenBank/DDBJ databases">
        <title>Is there a link between lipid content and antibiotic production in Streptomyces?</title>
        <authorList>
            <person name="David M."/>
            <person name="Lejeune C."/>
            <person name="Abreu S."/>
            <person name="Thibessard A."/>
            <person name="Leblond P."/>
            <person name="Chaminade P."/>
            <person name="Virolle M.-J."/>
        </authorList>
    </citation>
    <scope>NUCLEOTIDE SEQUENCE [LARGE SCALE GENOMIC DNA]</scope>
    <source>
        <strain evidence="6 8">DSM 41481</strain>
    </source>
</reference>
<feature type="domain" description="HTH araC/xylS-type" evidence="4">
    <location>
        <begin position="238"/>
        <end position="335"/>
    </location>
</feature>
<dbReference type="InterPro" id="IPR032687">
    <property type="entry name" value="AraC-type_N"/>
</dbReference>
<dbReference type="EMBL" id="CP050692">
    <property type="protein sequence ID" value="QIT48570.1"/>
    <property type="molecule type" value="Genomic_DNA"/>
</dbReference>
<dbReference type="RefSeq" id="WP_078636717.1">
    <property type="nucleotide sequence ID" value="NZ_CM007717.1"/>
</dbReference>